<name>A0A6J5MZS2_9CAUD</name>
<gene>
    <name evidence="1" type="ORF">UFOVP594_18</name>
</gene>
<proteinExistence type="predicted"/>
<reference evidence="1" key="1">
    <citation type="submission" date="2020-04" db="EMBL/GenBank/DDBJ databases">
        <authorList>
            <person name="Chiriac C."/>
            <person name="Salcher M."/>
            <person name="Ghai R."/>
            <person name="Kavagutti S V."/>
        </authorList>
    </citation>
    <scope>NUCLEOTIDE SEQUENCE</scope>
</reference>
<accession>A0A6J5MZS2</accession>
<sequence>MNADRETKTITIGGHEVVMKTYASAIETQSIKHALYRGAKMEMSGETPKISDFNFAAQDEVEKEMVNQLVISIDGDTANILTRALDWPNVHYQELVQELDLLTGKKK</sequence>
<protein>
    <recommendedName>
        <fullName evidence="2">Phage protein</fullName>
    </recommendedName>
</protein>
<organism evidence="1">
    <name type="scientific">uncultured Caudovirales phage</name>
    <dbReference type="NCBI Taxonomy" id="2100421"/>
    <lineage>
        <taxon>Viruses</taxon>
        <taxon>Duplodnaviria</taxon>
        <taxon>Heunggongvirae</taxon>
        <taxon>Uroviricota</taxon>
        <taxon>Caudoviricetes</taxon>
        <taxon>Peduoviridae</taxon>
        <taxon>Maltschvirus</taxon>
        <taxon>Maltschvirus maltsch</taxon>
    </lineage>
</organism>
<evidence type="ECO:0008006" key="2">
    <source>
        <dbReference type="Google" id="ProtNLM"/>
    </source>
</evidence>
<dbReference type="EMBL" id="LR796572">
    <property type="protein sequence ID" value="CAB4151497.1"/>
    <property type="molecule type" value="Genomic_DNA"/>
</dbReference>
<evidence type="ECO:0000313" key="1">
    <source>
        <dbReference type="EMBL" id="CAB4151497.1"/>
    </source>
</evidence>